<dbReference type="OrthoDB" id="4733706at2759"/>
<feature type="chain" id="PRO_5012001098" evidence="2">
    <location>
        <begin position="22"/>
        <end position="611"/>
    </location>
</feature>
<gene>
    <name evidence="3" type="ORF">CONLIGDRAFT_629048</name>
</gene>
<feature type="signal peptide" evidence="2">
    <location>
        <begin position="1"/>
        <end position="21"/>
    </location>
</feature>
<keyword evidence="2" id="KW-0732">Signal</keyword>
<feature type="compositionally biased region" description="Low complexity" evidence="1">
    <location>
        <begin position="376"/>
        <end position="396"/>
    </location>
</feature>
<dbReference type="AlphaFoldDB" id="A0A1J7J3R9"/>
<sequence>MLFSAYRSAAVVAFWASICSASPTPVDVMVGKQQNDLVYREALELAHQPHLEKRLSADFDMSKTWKNEVLFAGSWVDHDDAGVTESVSLAVTCIDCYTRGTVTAKLTDEDIINPTVRLEFNGVEAYVDMEVAMSAGASYAVNLFASNSPIGLGFPGLSVGVVFYVDLVFSLTEQIDLEGGFYVKLADSAYLEASVFGGEITDHFFDGLSSKSLPITVKAGRATFKADLRLRVQCGAEAEILGIGAGAELGIYANIIEFVAVLDSTPTCALQSTEWWDLNVGAFAHFDVVVDYTTIGAIPTVSTTLLSAPTFTQCWLEIGGSPAETGGYLTQTATTISVSVSGSTTALSATVTSAADTSYTATRTTITVPTITTAPSFSESGSSSSSSLKYPLTNSSTSAGGDDLVTSTVYTTTVFTITSCAASVVNCPASYQKEILVTQTIDVYTTVCPATAVITPPSSISSAAPSASTTSSGETTTATVHIITDVVVLVPCESPVTETFVPASTIVPPTVHHVTATVYAVAPYSSASSSSSSQTAAASPFVGGGGKNVQYGNGTATSSPSAYGTGKPSASWSQTATPAPAKTAVTAGAAGKGVAQGLVVILGGLAAFLLL</sequence>
<keyword evidence="4" id="KW-1185">Reference proteome</keyword>
<feature type="compositionally biased region" description="Polar residues" evidence="1">
    <location>
        <begin position="556"/>
        <end position="573"/>
    </location>
</feature>
<protein>
    <submittedName>
        <fullName evidence="3">Uncharacterized protein</fullName>
    </submittedName>
</protein>
<name>A0A1J7J3R9_9PEZI</name>
<dbReference type="EMBL" id="KV875094">
    <property type="protein sequence ID" value="OIW34109.1"/>
    <property type="molecule type" value="Genomic_DNA"/>
</dbReference>
<proteinExistence type="predicted"/>
<evidence type="ECO:0000313" key="4">
    <source>
        <dbReference type="Proteomes" id="UP000182658"/>
    </source>
</evidence>
<accession>A0A1J7J3R9</accession>
<feature type="region of interest" description="Disordered" evidence="1">
    <location>
        <begin position="376"/>
        <end position="398"/>
    </location>
</feature>
<dbReference type="Proteomes" id="UP000182658">
    <property type="component" value="Unassembled WGS sequence"/>
</dbReference>
<dbReference type="STRING" id="1408157.A0A1J7J3R9"/>
<evidence type="ECO:0000256" key="2">
    <source>
        <dbReference type="SAM" id="SignalP"/>
    </source>
</evidence>
<evidence type="ECO:0000256" key="1">
    <source>
        <dbReference type="SAM" id="MobiDB-lite"/>
    </source>
</evidence>
<dbReference type="InParanoid" id="A0A1J7J3R9"/>
<organism evidence="3 4">
    <name type="scientific">Coniochaeta ligniaria NRRL 30616</name>
    <dbReference type="NCBI Taxonomy" id="1408157"/>
    <lineage>
        <taxon>Eukaryota</taxon>
        <taxon>Fungi</taxon>
        <taxon>Dikarya</taxon>
        <taxon>Ascomycota</taxon>
        <taxon>Pezizomycotina</taxon>
        <taxon>Sordariomycetes</taxon>
        <taxon>Sordariomycetidae</taxon>
        <taxon>Coniochaetales</taxon>
        <taxon>Coniochaetaceae</taxon>
        <taxon>Coniochaeta</taxon>
    </lineage>
</organism>
<evidence type="ECO:0000313" key="3">
    <source>
        <dbReference type="EMBL" id="OIW34109.1"/>
    </source>
</evidence>
<reference evidence="3 4" key="1">
    <citation type="submission" date="2016-10" db="EMBL/GenBank/DDBJ databases">
        <title>Draft genome sequence of Coniochaeta ligniaria NRRL30616, a lignocellulolytic fungus for bioabatement of inhibitors in plant biomass hydrolysates.</title>
        <authorList>
            <consortium name="DOE Joint Genome Institute"/>
            <person name="Jimenez D.J."/>
            <person name="Hector R.E."/>
            <person name="Riley R."/>
            <person name="Sun H."/>
            <person name="Grigoriev I.V."/>
            <person name="Van Elsas J.D."/>
            <person name="Nichols N.N."/>
        </authorList>
    </citation>
    <scope>NUCLEOTIDE SEQUENCE [LARGE SCALE GENOMIC DNA]</scope>
    <source>
        <strain evidence="3 4">NRRL 30616</strain>
    </source>
</reference>
<feature type="region of interest" description="Disordered" evidence="1">
    <location>
        <begin position="556"/>
        <end position="575"/>
    </location>
</feature>